<dbReference type="AlphaFoldDB" id="A0A381T2N6"/>
<proteinExistence type="predicted"/>
<dbReference type="PANTHER" id="PTHR30388:SF6">
    <property type="entry name" value="XANTHINE DEHYDROGENASE SUBUNIT A-RELATED"/>
    <property type="match status" value="1"/>
</dbReference>
<feature type="domain" description="XdhC- CoxI" evidence="2">
    <location>
        <begin position="11"/>
        <end position="68"/>
    </location>
</feature>
<accession>A0A381T2N6</accession>
<evidence type="ECO:0000259" key="3">
    <source>
        <dbReference type="Pfam" id="PF13478"/>
    </source>
</evidence>
<evidence type="ECO:0000256" key="1">
    <source>
        <dbReference type="SAM" id="MobiDB-lite"/>
    </source>
</evidence>
<sequence length="329" mass="35060">VDWIAAAQGLLKEHQRAVLTMLTEERGSTPRGTGTWMLVSSTASLGTLGGGELERMVTEAAQAMLSDHGDWQRSTLRCVLGPDLNQCCGGAVAVTLEPLDRTTLTWLSRAAEAACGDTATAVLFDITEPGRRPEVIRLPDNLVSIGEVHLQPLVDDRPQVFLFGAGHVGRSVATIAGQLPLRLTVLDSRQPMRSLIPRSDNVTVIDLADPQAEICGIAAGSAALVMTHSHELDYSLCRALLANNGLIFIGLIGSRSKAKRFRRRLVDDGVPASALTRLISPIGQSGPDGKEPGVIALAALAEVLSALKGSRTQDKTEPDDQDNPHLQHL</sequence>
<feature type="non-terminal residue" evidence="4">
    <location>
        <position position="1"/>
    </location>
</feature>
<feature type="compositionally biased region" description="Basic and acidic residues" evidence="1">
    <location>
        <begin position="311"/>
        <end position="329"/>
    </location>
</feature>
<dbReference type="PANTHER" id="PTHR30388">
    <property type="entry name" value="ALDEHYDE OXIDOREDUCTASE MOLYBDENUM COFACTOR ASSEMBLY PROTEIN"/>
    <property type="match status" value="1"/>
</dbReference>
<feature type="domain" description="XdhC Rossmann" evidence="3">
    <location>
        <begin position="160"/>
        <end position="303"/>
    </location>
</feature>
<evidence type="ECO:0000259" key="2">
    <source>
        <dbReference type="Pfam" id="PF02625"/>
    </source>
</evidence>
<dbReference type="InterPro" id="IPR052698">
    <property type="entry name" value="MoCofactor_Util/Proc"/>
</dbReference>
<reference evidence="4" key="1">
    <citation type="submission" date="2018-05" db="EMBL/GenBank/DDBJ databases">
        <authorList>
            <person name="Lanie J.A."/>
            <person name="Ng W.-L."/>
            <person name="Kazmierczak K.M."/>
            <person name="Andrzejewski T.M."/>
            <person name="Davidsen T.M."/>
            <person name="Wayne K.J."/>
            <person name="Tettelin H."/>
            <person name="Glass J.I."/>
            <person name="Rusch D."/>
            <person name="Podicherti R."/>
            <person name="Tsui H.-C.T."/>
            <person name="Winkler M.E."/>
        </authorList>
    </citation>
    <scope>NUCLEOTIDE SEQUENCE</scope>
</reference>
<dbReference type="EMBL" id="UINC01003934">
    <property type="protein sequence ID" value="SVA10465.1"/>
    <property type="molecule type" value="Genomic_DNA"/>
</dbReference>
<dbReference type="Pfam" id="PF13478">
    <property type="entry name" value="XdhC_C"/>
    <property type="match status" value="1"/>
</dbReference>
<dbReference type="Pfam" id="PF02625">
    <property type="entry name" value="XdhC_CoxI"/>
    <property type="match status" value="1"/>
</dbReference>
<dbReference type="InterPro" id="IPR003777">
    <property type="entry name" value="XdhC_CoxI"/>
</dbReference>
<organism evidence="4">
    <name type="scientific">marine metagenome</name>
    <dbReference type="NCBI Taxonomy" id="408172"/>
    <lineage>
        <taxon>unclassified sequences</taxon>
        <taxon>metagenomes</taxon>
        <taxon>ecological metagenomes</taxon>
    </lineage>
</organism>
<dbReference type="Gene3D" id="3.40.50.720">
    <property type="entry name" value="NAD(P)-binding Rossmann-like Domain"/>
    <property type="match status" value="1"/>
</dbReference>
<evidence type="ECO:0000313" key="4">
    <source>
        <dbReference type="EMBL" id="SVA10465.1"/>
    </source>
</evidence>
<name>A0A381T2N6_9ZZZZ</name>
<dbReference type="InterPro" id="IPR027051">
    <property type="entry name" value="XdhC_Rossmann_dom"/>
</dbReference>
<dbReference type="NCBIfam" id="TIGR02964">
    <property type="entry name" value="xanthine_xdhC"/>
    <property type="match status" value="1"/>
</dbReference>
<gene>
    <name evidence="4" type="ORF">METZ01_LOCUS63319</name>
</gene>
<feature type="region of interest" description="Disordered" evidence="1">
    <location>
        <begin position="309"/>
        <end position="329"/>
    </location>
</feature>
<protein>
    <recommendedName>
        <fullName evidence="5">Xanthine dehydrogenase accessory protein XdhC</fullName>
    </recommendedName>
</protein>
<evidence type="ECO:0008006" key="5">
    <source>
        <dbReference type="Google" id="ProtNLM"/>
    </source>
</evidence>
<dbReference type="InterPro" id="IPR014308">
    <property type="entry name" value="Xanthine_DH_XdhC"/>
</dbReference>